<sequence length="66" mass="7571">MLADLDFNEKEALIYLHISPSEYEKEDYFNMNRVLAAKSPEERPVDPMSLVRSLGLGNGETKQGRR</sequence>
<reference evidence="4 5" key="1">
    <citation type="journal article" date="2015" name="Genome Announc.">
        <title>Expanding the biotechnology potential of lactobacilli through comparative genomics of 213 strains and associated genera.</title>
        <authorList>
            <person name="Sun Z."/>
            <person name="Harris H.M."/>
            <person name="McCann A."/>
            <person name="Guo C."/>
            <person name="Argimon S."/>
            <person name="Zhang W."/>
            <person name="Yang X."/>
            <person name="Jeffery I.B."/>
            <person name="Cooney J.C."/>
            <person name="Kagawa T.F."/>
            <person name="Liu W."/>
            <person name="Song Y."/>
            <person name="Salvetti E."/>
            <person name="Wrobel A."/>
            <person name="Rasinkangas P."/>
            <person name="Parkhill J."/>
            <person name="Rea M.C."/>
            <person name="O'Sullivan O."/>
            <person name="Ritari J."/>
            <person name="Douillard F.P."/>
            <person name="Paul Ross R."/>
            <person name="Yang R."/>
            <person name="Briner A.E."/>
            <person name="Felis G.E."/>
            <person name="de Vos W.M."/>
            <person name="Barrangou R."/>
            <person name="Klaenhammer T.R."/>
            <person name="Caufield P.W."/>
            <person name="Cui Y."/>
            <person name="Zhang H."/>
            <person name="O'Toole P.W."/>
        </authorList>
    </citation>
    <scope>NUCLEOTIDE SEQUENCE [LARGE SCALE GENOMIC DNA]</scope>
    <source>
        <strain evidence="2 5">ATCC BAA-66</strain>
        <strain evidence="3 4">DSM 13344</strain>
    </source>
</reference>
<comment type="caution">
    <text evidence="2">The sequence shown here is derived from an EMBL/GenBank/DDBJ whole genome shotgun (WGS) entry which is preliminary data.</text>
</comment>
<dbReference type="EMBL" id="JQAT01000006">
    <property type="protein sequence ID" value="KRN27748.1"/>
    <property type="molecule type" value="Genomic_DNA"/>
</dbReference>
<evidence type="ECO:0000256" key="1">
    <source>
        <dbReference type="SAM" id="MobiDB-lite"/>
    </source>
</evidence>
<evidence type="ECO:0000313" key="3">
    <source>
        <dbReference type="EMBL" id="KRN30287.1"/>
    </source>
</evidence>
<evidence type="ECO:0000313" key="5">
    <source>
        <dbReference type="Proteomes" id="UP000051751"/>
    </source>
</evidence>
<dbReference type="Proteomes" id="UP000051751">
    <property type="component" value="Unassembled WGS sequence"/>
</dbReference>
<dbReference type="STRING" id="81857.IV38_GL001962"/>
<name>A0A0R2FSU3_9LACO</name>
<proteinExistence type="predicted"/>
<dbReference type="EMBL" id="JQAZ01000007">
    <property type="protein sequence ID" value="KRN30287.1"/>
    <property type="molecule type" value="Genomic_DNA"/>
</dbReference>
<evidence type="ECO:0000313" key="2">
    <source>
        <dbReference type="EMBL" id="KRN27748.1"/>
    </source>
</evidence>
<protein>
    <submittedName>
        <fullName evidence="2">Uncharacterized protein</fullName>
    </submittedName>
</protein>
<gene>
    <name evidence="2" type="ORF">IV38_GL001962</name>
    <name evidence="3" type="ORF">IV40_GL001875</name>
</gene>
<organism evidence="2 5">
    <name type="scientific">Lactobacillus selangorensis</name>
    <dbReference type="NCBI Taxonomy" id="81857"/>
    <lineage>
        <taxon>Bacteria</taxon>
        <taxon>Bacillati</taxon>
        <taxon>Bacillota</taxon>
        <taxon>Bacilli</taxon>
        <taxon>Lactobacillales</taxon>
        <taxon>Lactobacillaceae</taxon>
        <taxon>Lactobacillus</taxon>
    </lineage>
</organism>
<evidence type="ECO:0000313" key="4">
    <source>
        <dbReference type="Proteomes" id="UP000051645"/>
    </source>
</evidence>
<dbReference type="AlphaFoldDB" id="A0A0R2FSU3"/>
<keyword evidence="4" id="KW-1185">Reference proteome</keyword>
<feature type="region of interest" description="Disordered" evidence="1">
    <location>
        <begin position="40"/>
        <end position="66"/>
    </location>
</feature>
<dbReference type="Proteomes" id="UP000051645">
    <property type="component" value="Unassembled WGS sequence"/>
</dbReference>
<dbReference type="PATRIC" id="fig|81857.3.peg.1996"/>
<accession>A0A0R2FSU3</accession>
<dbReference type="RefSeq" id="WP_057770723.1">
    <property type="nucleotide sequence ID" value="NZ_JQAT01000006.1"/>
</dbReference>
<dbReference type="OrthoDB" id="2328932at2"/>